<feature type="domain" description="Sensor histidine kinase NatK-like C-terminal" evidence="2">
    <location>
        <begin position="307"/>
        <end position="411"/>
    </location>
</feature>
<feature type="transmembrane region" description="Helical" evidence="1">
    <location>
        <begin position="141"/>
        <end position="158"/>
    </location>
</feature>
<feature type="transmembrane region" description="Helical" evidence="1">
    <location>
        <begin position="69"/>
        <end position="90"/>
    </location>
</feature>
<keyword evidence="1" id="KW-0812">Transmembrane</keyword>
<dbReference type="Proteomes" id="UP000292223">
    <property type="component" value="Unassembled WGS sequence"/>
</dbReference>
<dbReference type="Gene3D" id="3.30.565.10">
    <property type="entry name" value="Histidine kinase-like ATPase, C-terminal domain"/>
    <property type="match status" value="1"/>
</dbReference>
<name>A0A8B3RRS2_ENTFL</name>
<comment type="caution">
    <text evidence="3">The sequence shown here is derived from an EMBL/GenBank/DDBJ whole genome shotgun (WGS) entry which is preliminary data.</text>
</comment>
<keyword evidence="1" id="KW-1133">Transmembrane helix</keyword>
<feature type="transmembrane region" description="Helical" evidence="1">
    <location>
        <begin position="5"/>
        <end position="22"/>
    </location>
</feature>
<evidence type="ECO:0000256" key="1">
    <source>
        <dbReference type="SAM" id="Phobius"/>
    </source>
</evidence>
<dbReference type="RefSeq" id="WP_104844423.1">
    <property type="nucleotide sequence ID" value="NZ_CAXOEW010000002.1"/>
</dbReference>
<evidence type="ECO:0000313" key="3">
    <source>
        <dbReference type="EMBL" id="RYU31607.1"/>
    </source>
</evidence>
<reference evidence="3 4" key="1">
    <citation type="submission" date="2019-02" db="EMBL/GenBank/DDBJ databases">
        <title>From farm to fork: dissemination of Tn554::fexA-optrA in linezolid-resistant Enterococcus faecalis clones from chicken feces and meat in Tunisia.</title>
        <authorList>
            <person name="Tedim A.P."/>
            <person name="Elghaieb H."/>
            <person name="Abbassi M.S."/>
            <person name="Novais C."/>
            <person name="Hassen A."/>
            <person name="Peixe L."/>
            <person name="Freitas A.R."/>
        </authorList>
    </citation>
    <scope>NUCLEOTIDE SEQUENCE [LARGE SCALE GENOMIC DNA]</scope>
    <source>
        <strain evidence="3 4">728T</strain>
    </source>
</reference>
<sequence length="414" mass="48694">MELIVFVGMVYVNILIGINLLFQERSTYFFTIFYLLLAVCNLLMIKYTFFFLFLLYFSQCYYIYIKVENIYLSILLNNFLMSCGGLIIFLCIDLPRYLGFNHLYITVFLEIAMTVFLCLYLKHLDKKYHIFDYFTDYTKKMKSITLLSTLMMAGLYFLHAQVNLYSLDYVLTSIIMLGFNLFSSVAFIVFIINRKRKEFVTSYLKDLKETQEYYNKLDEFRHDYLNFIAALEYGISHQKPEEARELVTHFKEYSLERIEDARHNPMKKITDPVIKGLLYDFIDKAEKNNRSYSIQVLNVISTVAVDYIDLIRLLSIALNNAIEHYSATDNAQPIVICLNEKDQAFHFLVRNPAIIDHGGNLTVLLKRGHSEKKAGGLGLYNFSRIVNLYNNINYDLRYDKQEKLFELSLTISFK</sequence>
<dbReference type="InterPro" id="IPR032834">
    <property type="entry name" value="NatK-like_C"/>
</dbReference>
<dbReference type="EMBL" id="SEWT01000007">
    <property type="protein sequence ID" value="RYU31607.1"/>
    <property type="molecule type" value="Genomic_DNA"/>
</dbReference>
<evidence type="ECO:0000313" key="4">
    <source>
        <dbReference type="Proteomes" id="UP000292223"/>
    </source>
</evidence>
<feature type="transmembrane region" description="Helical" evidence="1">
    <location>
        <begin position="28"/>
        <end position="57"/>
    </location>
</feature>
<dbReference type="AlphaFoldDB" id="A0A8B3RRS2"/>
<dbReference type="PANTHER" id="PTHR40448:SF1">
    <property type="entry name" value="TWO-COMPONENT SENSOR HISTIDINE KINASE"/>
    <property type="match status" value="1"/>
</dbReference>
<dbReference type="InterPro" id="IPR036890">
    <property type="entry name" value="HATPase_C_sf"/>
</dbReference>
<accession>A0A8B3RRS2</accession>
<evidence type="ECO:0000259" key="2">
    <source>
        <dbReference type="Pfam" id="PF14501"/>
    </source>
</evidence>
<organism evidence="3 4">
    <name type="scientific">Enterococcus faecalis</name>
    <name type="common">Streptococcus faecalis</name>
    <dbReference type="NCBI Taxonomy" id="1351"/>
    <lineage>
        <taxon>Bacteria</taxon>
        <taxon>Bacillati</taxon>
        <taxon>Bacillota</taxon>
        <taxon>Bacilli</taxon>
        <taxon>Lactobacillales</taxon>
        <taxon>Enterococcaceae</taxon>
        <taxon>Enterococcus</taxon>
    </lineage>
</organism>
<dbReference type="Pfam" id="PF14501">
    <property type="entry name" value="HATPase_c_5"/>
    <property type="match status" value="1"/>
</dbReference>
<protein>
    <submittedName>
        <fullName evidence="3">GHKL domain-containing protein</fullName>
    </submittedName>
</protein>
<proteinExistence type="predicted"/>
<dbReference type="GO" id="GO:0042802">
    <property type="term" value="F:identical protein binding"/>
    <property type="evidence" value="ECO:0007669"/>
    <property type="project" value="TreeGrafter"/>
</dbReference>
<feature type="transmembrane region" description="Helical" evidence="1">
    <location>
        <begin position="170"/>
        <end position="192"/>
    </location>
</feature>
<keyword evidence="1" id="KW-0472">Membrane</keyword>
<dbReference type="PANTHER" id="PTHR40448">
    <property type="entry name" value="TWO-COMPONENT SENSOR HISTIDINE KINASE"/>
    <property type="match status" value="1"/>
</dbReference>
<gene>
    <name evidence="3" type="ORF">EU507_11055</name>
</gene>
<dbReference type="SUPFAM" id="SSF55874">
    <property type="entry name" value="ATPase domain of HSP90 chaperone/DNA topoisomerase II/histidine kinase"/>
    <property type="match status" value="1"/>
</dbReference>
<feature type="transmembrane region" description="Helical" evidence="1">
    <location>
        <begin position="102"/>
        <end position="121"/>
    </location>
</feature>